<dbReference type="EMBL" id="CADEPM010000010">
    <property type="protein sequence ID" value="CAB3410373.1"/>
    <property type="molecule type" value="Genomic_DNA"/>
</dbReference>
<evidence type="ECO:0000256" key="2">
    <source>
        <dbReference type="SAM" id="Phobius"/>
    </source>
</evidence>
<name>A0A8S1F959_9PELO</name>
<accession>A0A8S1F959</accession>
<reference evidence="4 5" key="1">
    <citation type="submission" date="2020-04" db="EMBL/GenBank/DDBJ databases">
        <authorList>
            <person name="Laetsch R D."/>
            <person name="Stevens L."/>
            <person name="Kumar S."/>
            <person name="Blaxter L. M."/>
        </authorList>
    </citation>
    <scope>NUCLEOTIDE SEQUENCE [LARGE SCALE GENOMIC DNA]</scope>
</reference>
<feature type="region of interest" description="Disordered" evidence="1">
    <location>
        <begin position="28"/>
        <end position="50"/>
    </location>
</feature>
<keyword evidence="2" id="KW-0812">Transmembrane</keyword>
<feature type="compositionally biased region" description="Pro residues" evidence="1">
    <location>
        <begin position="36"/>
        <end position="48"/>
    </location>
</feature>
<evidence type="ECO:0000313" key="5">
    <source>
        <dbReference type="Proteomes" id="UP000494206"/>
    </source>
</evidence>
<evidence type="ECO:0000256" key="3">
    <source>
        <dbReference type="SAM" id="SignalP"/>
    </source>
</evidence>
<proteinExistence type="predicted"/>
<keyword evidence="2" id="KW-0472">Membrane</keyword>
<keyword evidence="5" id="KW-1185">Reference proteome</keyword>
<organism evidence="4 5">
    <name type="scientific">Caenorhabditis bovis</name>
    <dbReference type="NCBI Taxonomy" id="2654633"/>
    <lineage>
        <taxon>Eukaryota</taxon>
        <taxon>Metazoa</taxon>
        <taxon>Ecdysozoa</taxon>
        <taxon>Nematoda</taxon>
        <taxon>Chromadorea</taxon>
        <taxon>Rhabditida</taxon>
        <taxon>Rhabditina</taxon>
        <taxon>Rhabditomorpha</taxon>
        <taxon>Rhabditoidea</taxon>
        <taxon>Rhabditidae</taxon>
        <taxon>Peloderinae</taxon>
        <taxon>Caenorhabditis</taxon>
    </lineage>
</organism>
<keyword evidence="2" id="KW-1133">Transmembrane helix</keyword>
<protein>
    <submittedName>
        <fullName evidence="4">Uncharacterized protein</fullName>
    </submittedName>
</protein>
<gene>
    <name evidence="4" type="ORF">CBOVIS_LOCUS11905</name>
</gene>
<comment type="caution">
    <text evidence="4">The sequence shown here is derived from an EMBL/GenBank/DDBJ whole genome shotgun (WGS) entry which is preliminary data.</text>
</comment>
<sequence length="104" mass="11287">MQINQSLFPSMFFFAGLTACTYEFSGTDETIDPFPRSSPPPPPPPPSALAPAAPSSTACVGFNCVARIFDVDLRAVLFSVFVFVLMAFIIYKCCRMAVTCCRSS</sequence>
<keyword evidence="3" id="KW-0732">Signal</keyword>
<feature type="chain" id="PRO_5035744372" evidence="3">
    <location>
        <begin position="20"/>
        <end position="104"/>
    </location>
</feature>
<dbReference type="Proteomes" id="UP000494206">
    <property type="component" value="Unassembled WGS sequence"/>
</dbReference>
<feature type="signal peptide" evidence="3">
    <location>
        <begin position="1"/>
        <end position="19"/>
    </location>
</feature>
<evidence type="ECO:0000256" key="1">
    <source>
        <dbReference type="SAM" id="MobiDB-lite"/>
    </source>
</evidence>
<feature type="transmembrane region" description="Helical" evidence="2">
    <location>
        <begin position="73"/>
        <end position="91"/>
    </location>
</feature>
<dbReference type="AlphaFoldDB" id="A0A8S1F959"/>
<evidence type="ECO:0000313" key="4">
    <source>
        <dbReference type="EMBL" id="CAB3410373.1"/>
    </source>
</evidence>